<keyword evidence="3" id="KW-1185">Reference proteome</keyword>
<dbReference type="Pfam" id="PF11695">
    <property type="entry name" value="DUF3291"/>
    <property type="match status" value="1"/>
</dbReference>
<name>A0ABX0YES1_9PSED</name>
<dbReference type="EMBL" id="JAAVJI010000007">
    <property type="protein sequence ID" value="NJP01906.1"/>
    <property type="molecule type" value="Genomic_DNA"/>
</dbReference>
<evidence type="ECO:0000313" key="3">
    <source>
        <dbReference type="Proteomes" id="UP000746535"/>
    </source>
</evidence>
<dbReference type="Gene3D" id="3.30.70.100">
    <property type="match status" value="1"/>
</dbReference>
<accession>A0ABX0YES1</accession>
<comment type="caution">
    <text evidence="2">The sequence shown here is derived from an EMBL/GenBank/DDBJ whole genome shotgun (WGS) entry which is preliminary data.</text>
</comment>
<gene>
    <name evidence="2" type="ORF">HBH25_13725</name>
</gene>
<dbReference type="SUPFAM" id="SSF54909">
    <property type="entry name" value="Dimeric alpha+beta barrel"/>
    <property type="match status" value="1"/>
</dbReference>
<feature type="domain" description="DUF3291" evidence="1">
    <location>
        <begin position="4"/>
        <end position="139"/>
    </location>
</feature>
<dbReference type="RefSeq" id="WP_168084473.1">
    <property type="nucleotide sequence ID" value="NZ_JAAVJI010000007.1"/>
</dbReference>
<evidence type="ECO:0000259" key="1">
    <source>
        <dbReference type="Pfam" id="PF11695"/>
    </source>
</evidence>
<dbReference type="InterPro" id="IPR011008">
    <property type="entry name" value="Dimeric_a/b-barrel"/>
</dbReference>
<proteinExistence type="predicted"/>
<dbReference type="InterPro" id="IPR021708">
    <property type="entry name" value="DUF3291"/>
</dbReference>
<sequence>MEYLAQFDIVECRYERDDLRMAEFFHNADRINKLAESQSGFVWRQTEDESELVEKLWGSGRLYTLSVWRDAAALKKFLFRTEHANFMQKGQLWFKPSKYRRHVLWRIPYDHRPCVKEAHHKMTMLYEYGPSALAFDLRSCEPPITGY</sequence>
<dbReference type="Proteomes" id="UP000746535">
    <property type="component" value="Unassembled WGS sequence"/>
</dbReference>
<protein>
    <submittedName>
        <fullName evidence="2">DUF3291 domain-containing protein</fullName>
    </submittedName>
</protein>
<reference evidence="2 3" key="1">
    <citation type="submission" date="2020-03" db="EMBL/GenBank/DDBJ databases">
        <authorList>
            <person name="Wang L."/>
            <person name="He N."/>
            <person name="Li Y."/>
            <person name="Fang Y."/>
            <person name="Zhang F."/>
        </authorList>
    </citation>
    <scope>NUCLEOTIDE SEQUENCE [LARGE SCALE GENOMIC DNA]</scope>
    <source>
        <strain evidence="3">hsmgli-8</strain>
    </source>
</reference>
<evidence type="ECO:0000313" key="2">
    <source>
        <dbReference type="EMBL" id="NJP01906.1"/>
    </source>
</evidence>
<organism evidence="2 3">
    <name type="scientific">Pseudomonas quercus</name>
    <dbReference type="NCBI Taxonomy" id="2722792"/>
    <lineage>
        <taxon>Bacteria</taxon>
        <taxon>Pseudomonadati</taxon>
        <taxon>Pseudomonadota</taxon>
        <taxon>Gammaproteobacteria</taxon>
        <taxon>Pseudomonadales</taxon>
        <taxon>Pseudomonadaceae</taxon>
        <taxon>Pseudomonas</taxon>
    </lineage>
</organism>